<evidence type="ECO:0008006" key="5">
    <source>
        <dbReference type="Google" id="ProtNLM"/>
    </source>
</evidence>
<feature type="signal peptide" evidence="2">
    <location>
        <begin position="1"/>
        <end position="26"/>
    </location>
</feature>
<feature type="region of interest" description="Disordered" evidence="1">
    <location>
        <begin position="27"/>
        <end position="70"/>
    </location>
</feature>
<feature type="compositionally biased region" description="Low complexity" evidence="1">
    <location>
        <begin position="34"/>
        <end position="58"/>
    </location>
</feature>
<organism evidence="3 4">
    <name type="scientific">Sinomonas flava</name>
    <dbReference type="NCBI Taxonomy" id="496857"/>
    <lineage>
        <taxon>Bacteria</taxon>
        <taxon>Bacillati</taxon>
        <taxon>Actinomycetota</taxon>
        <taxon>Actinomycetes</taxon>
        <taxon>Micrococcales</taxon>
        <taxon>Micrococcaceae</taxon>
        <taxon>Sinomonas</taxon>
    </lineage>
</organism>
<reference evidence="3 4" key="1">
    <citation type="journal article" date="2019" name="Int. J. Syst. Evol. Microbiol.">
        <title>The Global Catalogue of Microorganisms (GCM) 10K type strain sequencing project: providing services to taxonomists for standard genome sequencing and annotation.</title>
        <authorList>
            <consortium name="The Broad Institute Genomics Platform"/>
            <consortium name="The Broad Institute Genome Sequencing Center for Infectious Disease"/>
            <person name="Wu L."/>
            <person name="Ma J."/>
        </authorList>
    </citation>
    <scope>NUCLEOTIDE SEQUENCE [LARGE SCALE GENOMIC DNA]</scope>
    <source>
        <strain evidence="3 4">JCM 16034</strain>
    </source>
</reference>
<name>A0ABN3BSA1_9MICC</name>
<dbReference type="RefSeq" id="WP_344299308.1">
    <property type="nucleotide sequence ID" value="NZ_BAAAQW010000005.1"/>
</dbReference>
<dbReference type="Proteomes" id="UP001500432">
    <property type="component" value="Unassembled WGS sequence"/>
</dbReference>
<evidence type="ECO:0000256" key="1">
    <source>
        <dbReference type="SAM" id="MobiDB-lite"/>
    </source>
</evidence>
<dbReference type="PROSITE" id="PS51257">
    <property type="entry name" value="PROKAR_LIPOPROTEIN"/>
    <property type="match status" value="1"/>
</dbReference>
<keyword evidence="2" id="KW-0732">Signal</keyword>
<feature type="chain" id="PRO_5047277447" description="Lipoprotein" evidence="2">
    <location>
        <begin position="27"/>
        <end position="241"/>
    </location>
</feature>
<proteinExistence type="predicted"/>
<evidence type="ECO:0000313" key="4">
    <source>
        <dbReference type="Proteomes" id="UP001500432"/>
    </source>
</evidence>
<accession>A0ABN3BSA1</accession>
<comment type="caution">
    <text evidence="3">The sequence shown here is derived from an EMBL/GenBank/DDBJ whole genome shotgun (WGS) entry which is preliminary data.</text>
</comment>
<evidence type="ECO:0000313" key="3">
    <source>
        <dbReference type="EMBL" id="GAA2199736.1"/>
    </source>
</evidence>
<keyword evidence="4" id="KW-1185">Reference proteome</keyword>
<protein>
    <recommendedName>
        <fullName evidence="5">Lipoprotein</fullName>
    </recommendedName>
</protein>
<sequence>MEPIPARTPAALAFGLALALSGCAAAPGTGGAGTSPAGTPSAAASASSSAPASSAAEATPPPSNVPAAGAAAQQGLATFTFPDGRTSFSYPASWTVDVFHAAGAQATSATATVKDPAGRRMATVYIGQVTDAVTTPAVRTVYESTPVPGLAALPAPAAHVSWYRDDSGGASAYRLHLTAGPAAAGEGMSLDGIIRAGAGVLVAEVVWDSSTPFASEEAAEAWYASQEGQQVRALLTSIAYS</sequence>
<evidence type="ECO:0000256" key="2">
    <source>
        <dbReference type="SAM" id="SignalP"/>
    </source>
</evidence>
<dbReference type="EMBL" id="BAAAQW010000005">
    <property type="protein sequence ID" value="GAA2199736.1"/>
    <property type="molecule type" value="Genomic_DNA"/>
</dbReference>
<gene>
    <name evidence="3" type="ORF">GCM10009849_17310</name>
</gene>